<feature type="compositionally biased region" description="Low complexity" evidence="1">
    <location>
        <begin position="534"/>
        <end position="549"/>
    </location>
</feature>
<protein>
    <submittedName>
        <fullName evidence="2">Uncharacterized protein</fullName>
    </submittedName>
</protein>
<evidence type="ECO:0000313" key="2">
    <source>
        <dbReference type="EMBL" id="PNW81716.1"/>
    </source>
</evidence>
<dbReference type="OrthoDB" id="543249at2759"/>
<feature type="region of interest" description="Disordered" evidence="1">
    <location>
        <begin position="494"/>
        <end position="516"/>
    </location>
</feature>
<gene>
    <name evidence="2" type="ORF">CHLRE_06g257300v5</name>
</gene>
<reference evidence="2 3" key="1">
    <citation type="journal article" date="2007" name="Science">
        <title>The Chlamydomonas genome reveals the evolution of key animal and plant functions.</title>
        <authorList>
            <person name="Merchant S.S."/>
            <person name="Prochnik S.E."/>
            <person name="Vallon O."/>
            <person name="Harris E.H."/>
            <person name="Karpowicz S.J."/>
            <person name="Witman G.B."/>
            <person name="Terry A."/>
            <person name="Salamov A."/>
            <person name="Fritz-Laylin L.K."/>
            <person name="Marechal-Drouard L."/>
            <person name="Marshall W.F."/>
            <person name="Qu L.H."/>
            <person name="Nelson D.R."/>
            <person name="Sanderfoot A.A."/>
            <person name="Spalding M.H."/>
            <person name="Kapitonov V.V."/>
            <person name="Ren Q."/>
            <person name="Ferris P."/>
            <person name="Lindquist E."/>
            <person name="Shapiro H."/>
            <person name="Lucas S.M."/>
            <person name="Grimwood J."/>
            <person name="Schmutz J."/>
            <person name="Cardol P."/>
            <person name="Cerutti H."/>
            <person name="Chanfreau G."/>
            <person name="Chen C.L."/>
            <person name="Cognat V."/>
            <person name="Croft M.T."/>
            <person name="Dent R."/>
            <person name="Dutcher S."/>
            <person name="Fernandez E."/>
            <person name="Fukuzawa H."/>
            <person name="Gonzalez-Ballester D."/>
            <person name="Gonzalez-Halphen D."/>
            <person name="Hallmann A."/>
            <person name="Hanikenne M."/>
            <person name="Hippler M."/>
            <person name="Inwood W."/>
            <person name="Jabbari K."/>
            <person name="Kalanon M."/>
            <person name="Kuras R."/>
            <person name="Lefebvre P.A."/>
            <person name="Lemaire S.D."/>
            <person name="Lobanov A.V."/>
            <person name="Lohr M."/>
            <person name="Manuell A."/>
            <person name="Meier I."/>
            <person name="Mets L."/>
            <person name="Mittag M."/>
            <person name="Mittelmeier T."/>
            <person name="Moroney J.V."/>
            <person name="Moseley J."/>
            <person name="Napoli C."/>
            <person name="Nedelcu A.M."/>
            <person name="Niyogi K."/>
            <person name="Novoselov S.V."/>
            <person name="Paulsen I.T."/>
            <person name="Pazour G."/>
            <person name="Purton S."/>
            <person name="Ral J.P."/>
            <person name="Riano-Pachon D.M."/>
            <person name="Riekhof W."/>
            <person name="Rymarquis L."/>
            <person name="Schroda M."/>
            <person name="Stern D."/>
            <person name="Umen J."/>
            <person name="Willows R."/>
            <person name="Wilson N."/>
            <person name="Zimmer S.L."/>
            <person name="Allmer J."/>
            <person name="Balk J."/>
            <person name="Bisova K."/>
            <person name="Chen C.J."/>
            <person name="Elias M."/>
            <person name="Gendler K."/>
            <person name="Hauser C."/>
            <person name="Lamb M.R."/>
            <person name="Ledford H."/>
            <person name="Long J.C."/>
            <person name="Minagawa J."/>
            <person name="Page M.D."/>
            <person name="Pan J."/>
            <person name="Pootakham W."/>
            <person name="Roje S."/>
            <person name="Rose A."/>
            <person name="Stahlberg E."/>
            <person name="Terauchi A.M."/>
            <person name="Yang P."/>
            <person name="Ball S."/>
            <person name="Bowler C."/>
            <person name="Dieckmann C.L."/>
            <person name="Gladyshev V.N."/>
            <person name="Green P."/>
            <person name="Jorgensen R."/>
            <person name="Mayfield S."/>
            <person name="Mueller-Roeber B."/>
            <person name="Rajamani S."/>
            <person name="Sayre R.T."/>
            <person name="Brokstein P."/>
            <person name="Dubchak I."/>
            <person name="Goodstein D."/>
            <person name="Hornick L."/>
            <person name="Huang Y.W."/>
            <person name="Jhaveri J."/>
            <person name="Luo Y."/>
            <person name="Martinez D."/>
            <person name="Ngau W.C."/>
            <person name="Otillar B."/>
            <person name="Poliakov A."/>
            <person name="Porter A."/>
            <person name="Szajkowski L."/>
            <person name="Werner G."/>
            <person name="Zhou K."/>
            <person name="Grigoriev I.V."/>
            <person name="Rokhsar D.S."/>
            <person name="Grossman A.R."/>
        </authorList>
    </citation>
    <scope>NUCLEOTIDE SEQUENCE [LARGE SCALE GENOMIC DNA]</scope>
    <source>
        <strain evidence="3">CC-503</strain>
    </source>
</reference>
<feature type="region of interest" description="Disordered" evidence="1">
    <location>
        <begin position="534"/>
        <end position="566"/>
    </location>
</feature>
<feature type="region of interest" description="Disordered" evidence="1">
    <location>
        <begin position="253"/>
        <end position="275"/>
    </location>
</feature>
<keyword evidence="3" id="KW-1185">Reference proteome</keyword>
<feature type="compositionally biased region" description="Basic and acidic residues" evidence="1">
    <location>
        <begin position="390"/>
        <end position="399"/>
    </location>
</feature>
<feature type="compositionally biased region" description="Low complexity" evidence="1">
    <location>
        <begin position="114"/>
        <end position="123"/>
    </location>
</feature>
<organism evidence="2 3">
    <name type="scientific">Chlamydomonas reinhardtii</name>
    <name type="common">Chlamydomonas smithii</name>
    <dbReference type="NCBI Taxonomy" id="3055"/>
    <lineage>
        <taxon>Eukaryota</taxon>
        <taxon>Viridiplantae</taxon>
        <taxon>Chlorophyta</taxon>
        <taxon>core chlorophytes</taxon>
        <taxon>Chlorophyceae</taxon>
        <taxon>CS clade</taxon>
        <taxon>Chlamydomonadales</taxon>
        <taxon>Chlamydomonadaceae</taxon>
        <taxon>Chlamydomonas</taxon>
    </lineage>
</organism>
<dbReference type="GeneID" id="5722102"/>
<feature type="compositionally biased region" description="Low complexity" evidence="1">
    <location>
        <begin position="684"/>
        <end position="697"/>
    </location>
</feature>
<dbReference type="ExpressionAtlas" id="A0A2K3DME4">
    <property type="expression patterns" value="baseline and differential"/>
</dbReference>
<feature type="compositionally biased region" description="Polar residues" evidence="1">
    <location>
        <begin position="662"/>
        <end position="671"/>
    </location>
</feature>
<proteinExistence type="predicted"/>
<feature type="region of interest" description="Disordered" evidence="1">
    <location>
        <begin position="390"/>
        <end position="425"/>
    </location>
</feature>
<dbReference type="Gramene" id="PNW81716">
    <property type="protein sequence ID" value="PNW81716"/>
    <property type="gene ID" value="CHLRE_06g257300v5"/>
</dbReference>
<dbReference type="Proteomes" id="UP000006906">
    <property type="component" value="Chromosome 6"/>
</dbReference>
<feature type="region of interest" description="Disordered" evidence="1">
    <location>
        <begin position="643"/>
        <end position="734"/>
    </location>
</feature>
<accession>A0A2K3DME4</accession>
<dbReference type="KEGG" id="cre:CHLRE_06g257300v5"/>
<dbReference type="InParanoid" id="A0A2K3DME4"/>
<evidence type="ECO:0000256" key="1">
    <source>
        <dbReference type="SAM" id="MobiDB-lite"/>
    </source>
</evidence>
<feature type="compositionally biased region" description="Acidic residues" evidence="1">
    <location>
        <begin position="257"/>
        <end position="273"/>
    </location>
</feature>
<name>A0A2K3DME4_CHLRE</name>
<feature type="region of interest" description="Disordered" evidence="1">
    <location>
        <begin position="114"/>
        <end position="146"/>
    </location>
</feature>
<feature type="region of interest" description="Disordered" evidence="1">
    <location>
        <begin position="823"/>
        <end position="844"/>
    </location>
</feature>
<feature type="compositionally biased region" description="Low complexity" evidence="1">
    <location>
        <begin position="709"/>
        <end position="730"/>
    </location>
</feature>
<feature type="compositionally biased region" description="Acidic residues" evidence="1">
    <location>
        <begin position="400"/>
        <end position="415"/>
    </location>
</feature>
<dbReference type="RefSeq" id="XP_042923432.1">
    <property type="nucleotide sequence ID" value="XM_043062726.1"/>
</dbReference>
<evidence type="ECO:0000313" key="3">
    <source>
        <dbReference type="Proteomes" id="UP000006906"/>
    </source>
</evidence>
<sequence>MRPTTYEEAWVMESRKLSNLGADALAAALSDEGTRPDPYTANKSKAYFAGGELPPSHLHSPSADPVRRLAGRAATKAVSRHEQEKSGLVGYAQDRLATVRASLEAFGSGSLAAGTGAAGGAASPRSVTGAAFSSPGSSPEHAHPYAQPHAANCGCASCGARASHRAAAVDTLAHYGDFMAMHTERLHRALAEPNAMHLAQRSGSLPHPHHPQQHQLDEVDAALLAGAYSGGRYTAGSYTAPPAGYNAYSYEYGQGEREEEQEEREGTEEDSDGEAQRLPAYVLRRYSEVAGVREKTLGRVANALAVAGGMGGKRGAKARAASVGRQRVLAASQGGVPPTLKEVWGEDPRLAGLVAGAELGPSVVASARAGPKGTLSQRVLEALKQRVGDAADRAAMREVDPDDDSAPSDPDEAAAELDAAGMPRARRDIDARRVAKVRRHSAVLTGVRAASAGGAGSGGSAAPAREVAAYGRGLSRSLHSALVTRMTSAGGAAATAAASPSPRPAAASNASAAVPNPRRVSIAATLRASAGGAAAAAASSPRAAAGRSGNSLSRRRTTAVSDDDSENEFARRLTDVGAGMAEQRRRVTQAMAHTLRSLGGAAPNAAPEALSARSSGGAAVSTGGRGGSSAGWYLTEVLAGAAAGDAHSEGPDGAVPEGDTPVQLSPSQRLPLSQVWARRNSQSRGGAPAGPREAAAPVSAGGASDMRSPRQAQQQRRTTAAASTASSMGSSRRRLTFEDELYAPSSPGGYPAATNSLSREDARLLAAMRSAAGDQQRMGMRATWAPVGSPSAGGAAAAAAAMDALATRISVPAAGLGAAVGASNGGADPGVGNAASSRSFGGVKESWAQRVFERVSQPGGKH</sequence>
<dbReference type="EMBL" id="CM008967">
    <property type="protein sequence ID" value="PNW81716.1"/>
    <property type="molecule type" value="Genomic_DNA"/>
</dbReference>
<dbReference type="AlphaFoldDB" id="A0A2K3DME4"/>